<keyword evidence="1" id="KW-0472">Membrane</keyword>
<accession>A0A1Z5JPS6</accession>
<proteinExistence type="predicted"/>
<dbReference type="AlphaFoldDB" id="A0A1Z5JPS6"/>
<dbReference type="EMBL" id="BDSP01000100">
    <property type="protein sequence ID" value="GAX16035.1"/>
    <property type="molecule type" value="Genomic_DNA"/>
</dbReference>
<keyword evidence="1" id="KW-0812">Transmembrane</keyword>
<evidence type="ECO:0000313" key="3">
    <source>
        <dbReference type="Proteomes" id="UP000198406"/>
    </source>
</evidence>
<organism evidence="2 3">
    <name type="scientific">Fistulifera solaris</name>
    <name type="common">Oleaginous diatom</name>
    <dbReference type="NCBI Taxonomy" id="1519565"/>
    <lineage>
        <taxon>Eukaryota</taxon>
        <taxon>Sar</taxon>
        <taxon>Stramenopiles</taxon>
        <taxon>Ochrophyta</taxon>
        <taxon>Bacillariophyta</taxon>
        <taxon>Bacillariophyceae</taxon>
        <taxon>Bacillariophycidae</taxon>
        <taxon>Naviculales</taxon>
        <taxon>Naviculaceae</taxon>
        <taxon>Fistulifera</taxon>
    </lineage>
</organism>
<dbReference type="Proteomes" id="UP000198406">
    <property type="component" value="Unassembled WGS sequence"/>
</dbReference>
<name>A0A1Z5JPS6_FISSO</name>
<protein>
    <submittedName>
        <fullName evidence="2">Uncharacterized protein</fullName>
    </submittedName>
</protein>
<keyword evidence="1" id="KW-1133">Transmembrane helix</keyword>
<dbReference type="InParanoid" id="A0A1Z5JPS6"/>
<comment type="caution">
    <text evidence="2">The sequence shown here is derived from an EMBL/GenBank/DDBJ whole genome shotgun (WGS) entry which is preliminary data.</text>
</comment>
<feature type="transmembrane region" description="Helical" evidence="1">
    <location>
        <begin position="139"/>
        <end position="158"/>
    </location>
</feature>
<evidence type="ECO:0000313" key="2">
    <source>
        <dbReference type="EMBL" id="GAX16035.1"/>
    </source>
</evidence>
<keyword evidence="3" id="KW-1185">Reference proteome</keyword>
<feature type="transmembrane region" description="Helical" evidence="1">
    <location>
        <begin position="170"/>
        <end position="189"/>
    </location>
</feature>
<dbReference type="OrthoDB" id="46767at2759"/>
<feature type="transmembrane region" description="Helical" evidence="1">
    <location>
        <begin position="46"/>
        <end position="63"/>
    </location>
</feature>
<feature type="transmembrane region" description="Helical" evidence="1">
    <location>
        <begin position="83"/>
        <end position="106"/>
    </location>
</feature>
<sequence>MTAFSVLSFVSTPATHHALVKGSRTVALRAIPDYADMASSFFNGMRVPSSLIAGSAFGAMFALSGSSQEYPRKHKWMTETYILYHVFSLLSVILSLNVIVVSTATANGFLLLGSHSIPAKSCHDFMMQVCPYEFTFTRWSFFMSLFAFLNSVTTRAILEFDLLRPDRKRARTFLVSAMLAMKLHLWSFLTSYATDGIKLLNLWEMTVTAFRLYLAKSSQTVTGILSIAALAIAAVSGIVLASRPLFSPNRFSRKESEP</sequence>
<reference evidence="2 3" key="1">
    <citation type="journal article" date="2015" name="Plant Cell">
        <title>Oil accumulation by the oleaginous diatom Fistulifera solaris as revealed by the genome and transcriptome.</title>
        <authorList>
            <person name="Tanaka T."/>
            <person name="Maeda Y."/>
            <person name="Veluchamy A."/>
            <person name="Tanaka M."/>
            <person name="Abida H."/>
            <person name="Marechal E."/>
            <person name="Bowler C."/>
            <person name="Muto M."/>
            <person name="Sunaga Y."/>
            <person name="Tanaka M."/>
            <person name="Yoshino T."/>
            <person name="Taniguchi T."/>
            <person name="Fukuda Y."/>
            <person name="Nemoto M."/>
            <person name="Matsumoto M."/>
            <person name="Wong P.S."/>
            <person name="Aburatani S."/>
            <person name="Fujibuchi W."/>
        </authorList>
    </citation>
    <scope>NUCLEOTIDE SEQUENCE [LARGE SCALE GENOMIC DNA]</scope>
    <source>
        <strain evidence="2 3">JPCC DA0580</strain>
    </source>
</reference>
<gene>
    <name evidence="2" type="ORF">FisN_22Hh107</name>
</gene>
<feature type="transmembrane region" description="Helical" evidence="1">
    <location>
        <begin position="224"/>
        <end position="246"/>
    </location>
</feature>
<evidence type="ECO:0000256" key="1">
    <source>
        <dbReference type="SAM" id="Phobius"/>
    </source>
</evidence>